<dbReference type="AlphaFoldDB" id="A0A5C2SS82"/>
<protein>
    <submittedName>
        <fullName evidence="2">Uncharacterized protein</fullName>
    </submittedName>
</protein>
<reference evidence="2" key="1">
    <citation type="journal article" date="2018" name="Genome Biol. Evol.">
        <title>Genomics and development of Lentinus tigrinus, a white-rot wood-decaying mushroom with dimorphic fruiting bodies.</title>
        <authorList>
            <person name="Wu B."/>
            <person name="Xu Z."/>
            <person name="Knudson A."/>
            <person name="Carlson A."/>
            <person name="Chen N."/>
            <person name="Kovaka S."/>
            <person name="LaButti K."/>
            <person name="Lipzen A."/>
            <person name="Pennachio C."/>
            <person name="Riley R."/>
            <person name="Schakwitz W."/>
            <person name="Umezawa K."/>
            <person name="Ohm R.A."/>
            <person name="Grigoriev I.V."/>
            <person name="Nagy L.G."/>
            <person name="Gibbons J."/>
            <person name="Hibbett D."/>
        </authorList>
    </citation>
    <scope>NUCLEOTIDE SEQUENCE [LARGE SCALE GENOMIC DNA]</scope>
    <source>
        <strain evidence="2">ALCF2SS1-6</strain>
    </source>
</reference>
<dbReference type="EMBL" id="ML122251">
    <property type="protein sequence ID" value="RPD65929.1"/>
    <property type="molecule type" value="Genomic_DNA"/>
</dbReference>
<evidence type="ECO:0000313" key="3">
    <source>
        <dbReference type="Proteomes" id="UP000313359"/>
    </source>
</evidence>
<dbReference type="OrthoDB" id="2756434at2759"/>
<feature type="region of interest" description="Disordered" evidence="1">
    <location>
        <begin position="128"/>
        <end position="165"/>
    </location>
</feature>
<organism evidence="2 3">
    <name type="scientific">Lentinus tigrinus ALCF2SS1-6</name>
    <dbReference type="NCBI Taxonomy" id="1328759"/>
    <lineage>
        <taxon>Eukaryota</taxon>
        <taxon>Fungi</taxon>
        <taxon>Dikarya</taxon>
        <taxon>Basidiomycota</taxon>
        <taxon>Agaricomycotina</taxon>
        <taxon>Agaricomycetes</taxon>
        <taxon>Polyporales</taxon>
        <taxon>Polyporaceae</taxon>
        <taxon>Lentinus</taxon>
    </lineage>
</organism>
<gene>
    <name evidence="2" type="ORF">L227DRAFT_126214</name>
</gene>
<accession>A0A5C2SS82</accession>
<proteinExistence type="predicted"/>
<keyword evidence="3" id="KW-1185">Reference proteome</keyword>
<sequence>MAKGKACRECSYRKGTFRSFPLPLRGVPLLMTAIAAVKCIFPEGATSCEECTKRDTPCEQRRHGATSHFGPCDNWYLTPFSGCRSVCADRCVCCPAKRPTWAASGPETAPASTVPRPARSAPCLAEASRISTKDVHRPDASHLVIDSPPPSSPSSDGVASPSRGRYFDVVLN</sequence>
<dbReference type="Proteomes" id="UP000313359">
    <property type="component" value="Unassembled WGS sequence"/>
</dbReference>
<feature type="region of interest" description="Disordered" evidence="1">
    <location>
        <begin position="101"/>
        <end position="120"/>
    </location>
</feature>
<name>A0A5C2SS82_9APHY</name>
<evidence type="ECO:0000313" key="2">
    <source>
        <dbReference type="EMBL" id="RPD65929.1"/>
    </source>
</evidence>
<feature type="compositionally biased region" description="Basic and acidic residues" evidence="1">
    <location>
        <begin position="131"/>
        <end position="140"/>
    </location>
</feature>
<evidence type="ECO:0000256" key="1">
    <source>
        <dbReference type="SAM" id="MobiDB-lite"/>
    </source>
</evidence>
<feature type="compositionally biased region" description="Low complexity" evidence="1">
    <location>
        <begin position="153"/>
        <end position="162"/>
    </location>
</feature>